<sequence>MGDGVEEEFQKVILEPDQFNGLIGNFIGNAVSEKFGGGAAGNLIGDLAGNFLGGGGGNSGGNDFGNLLDGFFGGGRDNNSGGGGRSSGGGNLDDILGGLLGGKSNKGDRYDSSYDNSGKSRKRDKVIGFLGDILSKKGNDNRGEMINILGIGGLISGLVSGGGGGGRGGTSGGPNTSVGGLRGGVVNLIGDLVGEAGHRFLGIDPSTGRMIGAIAGNVLFDLGGKDNKLSDIGKIVLDNIISGKYQRDVRPFVPPSPRRGGTAPSRHETEAALDFYTERDRCIQNKELFEDPHFPADDSSLFYSENPGKRIVWKRPNEIVKEPVLIDSGHSRFDVIQGSLGDCWLIAGAASLTLRDELFYRVVVPDQSFTESYAGIFHFTFWSAGKWVDVVIDDRLPVDANTGELVYIHSESNNEFWSALFEKAYAKLHGSYEALKGGTTSEIMTDCTGGISEFIDLTTPPKNCLQMIMKGFEMGSLFGCSIEADQYTYEAKMPNGLVKGHAYSITACKLVNGPNGQTCLLRIRNPWANEVEWKGAWSDNSSEWDYIDRSEREQMGIVFAHDGEFWMSYEDFMANFEKMEICNLGPDVMDEIAQMTGVKPHTQTWSANTHEASWVANQSAGGCRNYLRTFANNPQIRVQLSDSDPNDADDLVTVIFSLMQKHRRLLKKQGLDNLAIGFAVYDAGNMTGPLDQSFFAANKSYCRSPAFINLREMTARFRVPPGNYVIVPSTFEPNEEAEWMLRIFTNGFIESEEL</sequence>
<protein>
    <submittedName>
        <fullName evidence="2">Calpain catalytic domain-containing protein</fullName>
    </submittedName>
</protein>
<name>A0AC35TZX3_9BILA</name>
<evidence type="ECO:0000313" key="1">
    <source>
        <dbReference type="Proteomes" id="UP000095286"/>
    </source>
</evidence>
<evidence type="ECO:0000313" key="2">
    <source>
        <dbReference type="WBParaSite" id="RSKR_0000597000.1"/>
    </source>
</evidence>
<proteinExistence type="predicted"/>
<reference evidence="2" key="1">
    <citation type="submission" date="2016-11" db="UniProtKB">
        <authorList>
            <consortium name="WormBaseParasite"/>
        </authorList>
    </citation>
    <scope>IDENTIFICATION</scope>
    <source>
        <strain evidence="2">KR3021</strain>
    </source>
</reference>
<organism evidence="1 2">
    <name type="scientific">Rhabditophanes sp. KR3021</name>
    <dbReference type="NCBI Taxonomy" id="114890"/>
    <lineage>
        <taxon>Eukaryota</taxon>
        <taxon>Metazoa</taxon>
        <taxon>Ecdysozoa</taxon>
        <taxon>Nematoda</taxon>
        <taxon>Chromadorea</taxon>
        <taxon>Rhabditida</taxon>
        <taxon>Tylenchina</taxon>
        <taxon>Panagrolaimomorpha</taxon>
        <taxon>Strongyloidoidea</taxon>
        <taxon>Alloionematidae</taxon>
        <taxon>Rhabditophanes</taxon>
    </lineage>
</organism>
<dbReference type="Proteomes" id="UP000095286">
    <property type="component" value="Unplaced"/>
</dbReference>
<dbReference type="WBParaSite" id="RSKR_0000597000.1">
    <property type="protein sequence ID" value="RSKR_0000597000.1"/>
    <property type="gene ID" value="RSKR_0000597000"/>
</dbReference>
<accession>A0AC35TZX3</accession>